<organism evidence="1 2">
    <name type="scientific">Pistacia integerrima</name>
    <dbReference type="NCBI Taxonomy" id="434235"/>
    <lineage>
        <taxon>Eukaryota</taxon>
        <taxon>Viridiplantae</taxon>
        <taxon>Streptophyta</taxon>
        <taxon>Embryophyta</taxon>
        <taxon>Tracheophyta</taxon>
        <taxon>Spermatophyta</taxon>
        <taxon>Magnoliopsida</taxon>
        <taxon>eudicotyledons</taxon>
        <taxon>Gunneridae</taxon>
        <taxon>Pentapetalae</taxon>
        <taxon>rosids</taxon>
        <taxon>malvids</taxon>
        <taxon>Sapindales</taxon>
        <taxon>Anacardiaceae</taxon>
        <taxon>Pistacia</taxon>
    </lineage>
</organism>
<gene>
    <name evidence="1" type="ORF">Pint_09756</name>
</gene>
<sequence length="183" mass="20441">MLCILYFLKFTGPLIDAKRRIGLPILRRILKDKRKHKLAFELTKKLIDQDTTWLQIVDTRLSEGGEGEGSKPGNIQADHVGEGEGSKPGNIQADQVGEGEGSKQGNIQADQVGVGEGSKPIALFLATEKGIVEIVNEILKQTPQLVEYIDDKNRSMLHIAIMHRQKEIFDIVKEMNIPMKRKS</sequence>
<name>A0ACC0XME6_9ROSI</name>
<proteinExistence type="predicted"/>
<dbReference type="EMBL" id="CM047747">
    <property type="protein sequence ID" value="KAJ0018773.1"/>
    <property type="molecule type" value="Genomic_DNA"/>
</dbReference>
<protein>
    <submittedName>
        <fullName evidence="1">Uncharacterized protein</fullName>
    </submittedName>
</protein>
<keyword evidence="2" id="KW-1185">Reference proteome</keyword>
<reference evidence="2" key="1">
    <citation type="journal article" date="2023" name="G3 (Bethesda)">
        <title>Genome assembly and association tests identify interacting loci associated with vigor, precocity, and sex in interspecific pistachio rootstocks.</title>
        <authorList>
            <person name="Palmer W."/>
            <person name="Jacygrad E."/>
            <person name="Sagayaradj S."/>
            <person name="Cavanaugh K."/>
            <person name="Han R."/>
            <person name="Bertier L."/>
            <person name="Beede B."/>
            <person name="Kafkas S."/>
            <person name="Golino D."/>
            <person name="Preece J."/>
            <person name="Michelmore R."/>
        </authorList>
    </citation>
    <scope>NUCLEOTIDE SEQUENCE [LARGE SCALE GENOMIC DNA]</scope>
</reference>
<evidence type="ECO:0000313" key="1">
    <source>
        <dbReference type="EMBL" id="KAJ0018773.1"/>
    </source>
</evidence>
<accession>A0ACC0XME6</accession>
<evidence type="ECO:0000313" key="2">
    <source>
        <dbReference type="Proteomes" id="UP001163603"/>
    </source>
</evidence>
<comment type="caution">
    <text evidence="1">The sequence shown here is derived from an EMBL/GenBank/DDBJ whole genome shotgun (WGS) entry which is preliminary data.</text>
</comment>
<dbReference type="Proteomes" id="UP001163603">
    <property type="component" value="Chromosome 12"/>
</dbReference>